<keyword evidence="3" id="KW-1185">Reference proteome</keyword>
<protein>
    <submittedName>
        <fullName evidence="2">Uncharacterized protein</fullName>
    </submittedName>
</protein>
<organism evidence="2 3">
    <name type="scientific">Varroa destructor</name>
    <name type="common">Honeybee mite</name>
    <dbReference type="NCBI Taxonomy" id="109461"/>
    <lineage>
        <taxon>Eukaryota</taxon>
        <taxon>Metazoa</taxon>
        <taxon>Ecdysozoa</taxon>
        <taxon>Arthropoda</taxon>
        <taxon>Chelicerata</taxon>
        <taxon>Arachnida</taxon>
        <taxon>Acari</taxon>
        <taxon>Parasitiformes</taxon>
        <taxon>Mesostigmata</taxon>
        <taxon>Gamasina</taxon>
        <taxon>Dermanyssoidea</taxon>
        <taxon>Varroidae</taxon>
        <taxon>Varroa</taxon>
    </lineage>
</organism>
<keyword evidence="1" id="KW-0732">Signal</keyword>
<name>A0A7M7JFU7_VARDE</name>
<dbReference type="GeneID" id="111246331"/>
<dbReference type="InParanoid" id="A0A7M7JFU7"/>
<reference evidence="2" key="1">
    <citation type="submission" date="2021-01" db="UniProtKB">
        <authorList>
            <consortium name="EnsemblMetazoa"/>
        </authorList>
    </citation>
    <scope>IDENTIFICATION</scope>
</reference>
<dbReference type="Proteomes" id="UP000594260">
    <property type="component" value="Unplaced"/>
</dbReference>
<accession>A0A7M7JFU7</accession>
<dbReference type="KEGG" id="vde:111246331"/>
<dbReference type="AlphaFoldDB" id="A0A7M7JFU7"/>
<feature type="signal peptide" evidence="1">
    <location>
        <begin position="1"/>
        <end position="24"/>
    </location>
</feature>
<evidence type="ECO:0000256" key="1">
    <source>
        <dbReference type="SAM" id="SignalP"/>
    </source>
</evidence>
<dbReference type="RefSeq" id="XP_022651506.1">
    <property type="nucleotide sequence ID" value="XM_022795771.1"/>
</dbReference>
<dbReference type="EnsemblMetazoa" id="XM_022795771">
    <property type="protein sequence ID" value="XP_022651506"/>
    <property type="gene ID" value="LOC111246331"/>
</dbReference>
<evidence type="ECO:0000313" key="2">
    <source>
        <dbReference type="EnsemblMetazoa" id="XP_022651506"/>
    </source>
</evidence>
<feature type="chain" id="PRO_5029497004" evidence="1">
    <location>
        <begin position="25"/>
        <end position="178"/>
    </location>
</feature>
<proteinExistence type="predicted"/>
<dbReference type="OrthoDB" id="10439924at2759"/>
<sequence>MYIRICLLLAGVLSLVLGPCGVSGQGGSRPFNQALQSLGSGISNALQTPGQALASYFPQGLGGLFPFSIANLPSLPPIRFPERLPQMMINGLRNATQIIRTSLLSPAGSTVAVFAAPLVPLMAMGGPASLAGMHHSMHMGFNGRRNYRNAAYETQSRRRRSTEHLQYLARIYYHRMRI</sequence>
<evidence type="ECO:0000313" key="3">
    <source>
        <dbReference type="Proteomes" id="UP000594260"/>
    </source>
</evidence>